<evidence type="ECO:0000313" key="1">
    <source>
        <dbReference type="EMBL" id="BEH90737.1"/>
    </source>
</evidence>
<evidence type="ECO:0000313" key="2">
    <source>
        <dbReference type="Proteomes" id="UP001432099"/>
    </source>
</evidence>
<keyword evidence="2" id="KW-1185">Reference proteome</keyword>
<reference evidence="1" key="1">
    <citation type="journal article" date="2024" name="Int. J. Syst. Evol. Microbiol.">
        <title>Turicibacter faecis sp. nov., isolated from faeces of heart failure mouse model.</title>
        <authorList>
            <person name="Imamura Y."/>
            <person name="Motooka D."/>
            <person name="Nakajima Y."/>
            <person name="Ito S."/>
            <person name="Kitakaze M."/>
            <person name="Iida T."/>
            <person name="Nakamura S."/>
        </authorList>
    </citation>
    <scope>NUCLEOTIDE SEQUENCE</scope>
    <source>
        <strain evidence="1">TC023</strain>
    </source>
</reference>
<dbReference type="Gene3D" id="3.40.50.880">
    <property type="match status" value="1"/>
</dbReference>
<name>A0ABN6ZA59_9FIRM</name>
<dbReference type="SUPFAM" id="SSF52317">
    <property type="entry name" value="Class I glutamine amidotransferase-like"/>
    <property type="match status" value="1"/>
</dbReference>
<protein>
    <submittedName>
        <fullName evidence="1">Amidotransferase</fullName>
    </submittedName>
</protein>
<sequence>MTKRPLIGIVPLWDDKKQSSWVKRTYIEAIYDAGGIPIILPIFQSEQFIEELVARIDGLFLTGGDDIHPSLYEEVKEEECGHTSKVLDDFEWCVLTKTIEKRKPIFGVCRGFQFINVYFNGSLFQDIESQYMKERSFSHRQLPPYDEPAHEVYLSENGVLQHWLGVQQLAVNSRHHQGIKRLGEGLIVEALAPDGLIEAVRHQDYPFLVAVQWHPELRYKRDQAERLLFERFVFSCQENDFSLKGE</sequence>
<accession>A0ABN6ZA59</accession>
<dbReference type="Proteomes" id="UP001432099">
    <property type="component" value="Chromosome"/>
</dbReference>
<dbReference type="PROSITE" id="PS51273">
    <property type="entry name" value="GATASE_TYPE_1"/>
    <property type="match status" value="1"/>
</dbReference>
<proteinExistence type="predicted"/>
<dbReference type="InterPro" id="IPR044668">
    <property type="entry name" value="PuuD-like"/>
</dbReference>
<dbReference type="CDD" id="cd01745">
    <property type="entry name" value="GATase1_2"/>
    <property type="match status" value="1"/>
</dbReference>
<dbReference type="PANTHER" id="PTHR43235">
    <property type="entry name" value="GLUTAMINE AMIDOTRANSFERASE PB2B2.05-RELATED"/>
    <property type="match status" value="1"/>
</dbReference>
<gene>
    <name evidence="1" type="ORF">T23_08390</name>
</gene>
<dbReference type="RefSeq" id="WP_262950652.1">
    <property type="nucleotide sequence ID" value="NZ_AP028127.1"/>
</dbReference>
<dbReference type="InterPro" id="IPR011697">
    <property type="entry name" value="Peptidase_C26"/>
</dbReference>
<dbReference type="InterPro" id="IPR029062">
    <property type="entry name" value="Class_I_gatase-like"/>
</dbReference>
<dbReference type="EMBL" id="AP028127">
    <property type="protein sequence ID" value="BEH90737.1"/>
    <property type="molecule type" value="Genomic_DNA"/>
</dbReference>
<organism evidence="1 2">
    <name type="scientific">Turicibacter faecis</name>
    <dbReference type="NCBI Taxonomy" id="2963365"/>
    <lineage>
        <taxon>Bacteria</taxon>
        <taxon>Bacillati</taxon>
        <taxon>Bacillota</taxon>
        <taxon>Erysipelotrichia</taxon>
        <taxon>Erysipelotrichales</taxon>
        <taxon>Turicibacteraceae</taxon>
        <taxon>Turicibacter</taxon>
    </lineage>
</organism>
<dbReference type="Pfam" id="PF07722">
    <property type="entry name" value="Peptidase_C26"/>
    <property type="match status" value="1"/>
</dbReference>
<dbReference type="PANTHER" id="PTHR43235:SF1">
    <property type="entry name" value="GLUTAMINE AMIDOTRANSFERASE PB2B2.05-RELATED"/>
    <property type="match status" value="1"/>
</dbReference>